<accession>A0AAD9YKN8</accession>
<evidence type="ECO:0000313" key="3">
    <source>
        <dbReference type="Proteomes" id="UP001281614"/>
    </source>
</evidence>
<feature type="region of interest" description="Disordered" evidence="1">
    <location>
        <begin position="1"/>
        <end position="23"/>
    </location>
</feature>
<evidence type="ECO:0000313" key="2">
    <source>
        <dbReference type="EMBL" id="KAK2771535.1"/>
    </source>
</evidence>
<dbReference type="Proteomes" id="UP001281614">
    <property type="component" value="Unassembled WGS sequence"/>
</dbReference>
<feature type="compositionally biased region" description="Polar residues" evidence="1">
    <location>
        <begin position="1"/>
        <end position="16"/>
    </location>
</feature>
<organism evidence="2 3">
    <name type="scientific">Colletotrichum kahawae</name>
    <name type="common">Coffee berry disease fungus</name>
    <dbReference type="NCBI Taxonomy" id="34407"/>
    <lineage>
        <taxon>Eukaryota</taxon>
        <taxon>Fungi</taxon>
        <taxon>Dikarya</taxon>
        <taxon>Ascomycota</taxon>
        <taxon>Pezizomycotina</taxon>
        <taxon>Sordariomycetes</taxon>
        <taxon>Hypocreomycetidae</taxon>
        <taxon>Glomerellales</taxon>
        <taxon>Glomerellaceae</taxon>
        <taxon>Colletotrichum</taxon>
        <taxon>Colletotrichum gloeosporioides species complex</taxon>
    </lineage>
</organism>
<dbReference type="AlphaFoldDB" id="A0AAD9YKN8"/>
<reference evidence="2" key="1">
    <citation type="submission" date="2023-02" db="EMBL/GenBank/DDBJ databases">
        <title>Colletotrichum kahawae CIFC_Que2 genome sequencing and assembly.</title>
        <authorList>
            <person name="Baroncelli R."/>
        </authorList>
    </citation>
    <scope>NUCLEOTIDE SEQUENCE</scope>
    <source>
        <strain evidence="2">CIFC_Que2</strain>
    </source>
</reference>
<comment type="caution">
    <text evidence="2">The sequence shown here is derived from an EMBL/GenBank/DDBJ whole genome shotgun (WGS) entry which is preliminary data.</text>
</comment>
<name>A0AAD9YKN8_COLKA</name>
<sequence length="185" mass="20441">MSMSNEPLRKQTNNTDRSARPASSIRIWGPPVITATCVPDDYLQLPPTPPPAAAAFTARRCSSSSSSSLCSPLLFRGPRQEPRHHPALSAPLAGSPSRAHPRRLFGFSLVLPRHHQTIGLFLPSSPPKEWTARLPVKCYNETHQITFRIPTDKTYDRAEQGWLLASVSHVARDCPLPECSKSELT</sequence>
<evidence type="ECO:0000256" key="1">
    <source>
        <dbReference type="SAM" id="MobiDB-lite"/>
    </source>
</evidence>
<keyword evidence="3" id="KW-1185">Reference proteome</keyword>
<dbReference type="EMBL" id="VYYT01000079">
    <property type="protein sequence ID" value="KAK2771535.1"/>
    <property type="molecule type" value="Genomic_DNA"/>
</dbReference>
<protein>
    <submittedName>
        <fullName evidence="2">Uncharacterized protein</fullName>
    </submittedName>
</protein>
<feature type="region of interest" description="Disordered" evidence="1">
    <location>
        <begin position="72"/>
        <end position="96"/>
    </location>
</feature>
<proteinExistence type="predicted"/>
<gene>
    <name evidence="2" type="ORF">CKAH01_04110</name>
</gene>